<dbReference type="EMBL" id="HBFQ01023403">
    <property type="protein sequence ID" value="CAD8842099.1"/>
    <property type="molecule type" value="Transcribed_RNA"/>
</dbReference>
<protein>
    <submittedName>
        <fullName evidence="2">Uncharacterized protein</fullName>
    </submittedName>
</protein>
<dbReference type="AlphaFoldDB" id="A0A7S1A553"/>
<organism evidence="2">
    <name type="scientific">Noctiluca scintillans</name>
    <name type="common">Sea sparkle</name>
    <name type="synonym">Red tide dinoflagellate</name>
    <dbReference type="NCBI Taxonomy" id="2966"/>
    <lineage>
        <taxon>Eukaryota</taxon>
        <taxon>Sar</taxon>
        <taxon>Alveolata</taxon>
        <taxon>Dinophyceae</taxon>
        <taxon>Noctilucales</taxon>
        <taxon>Noctilucaceae</taxon>
        <taxon>Noctiluca</taxon>
    </lineage>
</organism>
<gene>
    <name evidence="2" type="ORF">NSCI0253_LOCUS16447</name>
</gene>
<proteinExistence type="predicted"/>
<feature type="transmembrane region" description="Helical" evidence="1">
    <location>
        <begin position="85"/>
        <end position="106"/>
    </location>
</feature>
<sequence length="296" mass="32918">MILVRAVRAGQRLNRVGRLVSRATSSIQPAKKGEDDVAVKTDKIDDILRRVRYSPSEDPQALLVPDNRLEPAERWWQKVFTITPWIVFAGMLAIPLLLVSTNLSWLQQRAEARKPREEEAVVEARLPGFEVVSFARMPDILDRPFPTLVFLIDTRTFASQVYLAALPDLARVLVEAGLHVSVAGLDLQAEPHPPSMFLWEYAPPLTPYLQLVVPKAVDEEAGVIDHQGSWTALSLVETARKLAGPHAPRVADEEVQRLDQGIESFRDALFEVVFVDGRAPTLNFGSLSEAIASCTE</sequence>
<accession>A0A7S1A553</accession>
<evidence type="ECO:0000256" key="1">
    <source>
        <dbReference type="SAM" id="Phobius"/>
    </source>
</evidence>
<keyword evidence="1" id="KW-0812">Transmembrane</keyword>
<reference evidence="2" key="1">
    <citation type="submission" date="2021-01" db="EMBL/GenBank/DDBJ databases">
        <authorList>
            <person name="Corre E."/>
            <person name="Pelletier E."/>
            <person name="Niang G."/>
            <person name="Scheremetjew M."/>
            <person name="Finn R."/>
            <person name="Kale V."/>
            <person name="Holt S."/>
            <person name="Cochrane G."/>
            <person name="Meng A."/>
            <person name="Brown T."/>
            <person name="Cohen L."/>
        </authorList>
    </citation>
    <scope>NUCLEOTIDE SEQUENCE</scope>
</reference>
<evidence type="ECO:0000313" key="2">
    <source>
        <dbReference type="EMBL" id="CAD8842099.1"/>
    </source>
</evidence>
<name>A0A7S1A553_NOCSC</name>
<keyword evidence="1" id="KW-0472">Membrane</keyword>
<keyword evidence="1" id="KW-1133">Transmembrane helix</keyword>